<accession>A0ABV2UMT6</accession>
<dbReference type="SUPFAM" id="SSF50985">
    <property type="entry name" value="RCC1/BLIP-II"/>
    <property type="match status" value="1"/>
</dbReference>
<dbReference type="Gene3D" id="2.60.40.10">
    <property type="entry name" value="Immunoglobulins"/>
    <property type="match status" value="4"/>
</dbReference>
<keyword evidence="2" id="KW-0677">Repeat</keyword>
<dbReference type="InterPro" id="IPR013783">
    <property type="entry name" value="Ig-like_fold"/>
</dbReference>
<evidence type="ECO:0000313" key="5">
    <source>
        <dbReference type="Proteomes" id="UP001550044"/>
    </source>
</evidence>
<name>A0ABV2UMT6_9ACTN</name>
<keyword evidence="1" id="KW-0344">Guanine-nucleotide releasing factor</keyword>
<dbReference type="InterPro" id="IPR036179">
    <property type="entry name" value="Ig-like_dom_sf"/>
</dbReference>
<feature type="domain" description="Ig-like" evidence="3">
    <location>
        <begin position="495"/>
        <end position="582"/>
    </location>
</feature>
<dbReference type="PRINTS" id="PR00633">
    <property type="entry name" value="RCCNDNSATION"/>
</dbReference>
<organism evidence="4 5">
    <name type="scientific">Streptomyces sp. 900116325</name>
    <dbReference type="NCBI Taxonomy" id="3154295"/>
    <lineage>
        <taxon>Bacteria</taxon>
        <taxon>Bacillati</taxon>
        <taxon>Actinomycetota</taxon>
        <taxon>Actinomycetes</taxon>
        <taxon>Kitasatosporales</taxon>
        <taxon>Streptomycetaceae</taxon>
        <taxon>Streptomyces</taxon>
    </lineage>
</organism>
<gene>
    <name evidence="4" type="ORF">ABZV61_42205</name>
</gene>
<proteinExistence type="predicted"/>
<dbReference type="Gene3D" id="2.130.10.30">
    <property type="entry name" value="Regulator of chromosome condensation 1/beta-lactamase-inhibitor protein II"/>
    <property type="match status" value="2"/>
</dbReference>
<evidence type="ECO:0000256" key="2">
    <source>
        <dbReference type="ARBA" id="ARBA00022737"/>
    </source>
</evidence>
<dbReference type="PROSITE" id="PS00626">
    <property type="entry name" value="RCC1_2"/>
    <property type="match status" value="5"/>
</dbReference>
<feature type="domain" description="Ig-like" evidence="3">
    <location>
        <begin position="403"/>
        <end position="490"/>
    </location>
</feature>
<evidence type="ECO:0000313" key="4">
    <source>
        <dbReference type="EMBL" id="MET8439152.1"/>
    </source>
</evidence>
<reference evidence="4 5" key="1">
    <citation type="submission" date="2024-06" db="EMBL/GenBank/DDBJ databases">
        <title>The Natural Products Discovery Center: Release of the First 8490 Sequenced Strains for Exploring Actinobacteria Biosynthetic Diversity.</title>
        <authorList>
            <person name="Kalkreuter E."/>
            <person name="Kautsar S.A."/>
            <person name="Yang D."/>
            <person name="Bader C.D."/>
            <person name="Teijaro C.N."/>
            <person name="Fluegel L."/>
            <person name="Davis C.M."/>
            <person name="Simpson J.R."/>
            <person name="Lauterbach L."/>
            <person name="Steele A.D."/>
            <person name="Gui C."/>
            <person name="Meng S."/>
            <person name="Li G."/>
            <person name="Viehrig K."/>
            <person name="Ye F."/>
            <person name="Su P."/>
            <person name="Kiefer A.F."/>
            <person name="Nichols A."/>
            <person name="Cepeda A.J."/>
            <person name="Yan W."/>
            <person name="Fan B."/>
            <person name="Jiang Y."/>
            <person name="Adhikari A."/>
            <person name="Zheng C.-J."/>
            <person name="Schuster L."/>
            <person name="Cowan T.M."/>
            <person name="Smanski M.J."/>
            <person name="Chevrette M.G."/>
            <person name="De Carvalho L.P.S."/>
            <person name="Shen B."/>
        </authorList>
    </citation>
    <scope>NUCLEOTIDE SEQUENCE [LARGE SCALE GENOMIC DNA]</scope>
    <source>
        <strain evidence="4 5">NPDC005137</strain>
    </source>
</reference>
<dbReference type="InterPro" id="IPR009091">
    <property type="entry name" value="RCC1/BLIP-II"/>
</dbReference>
<keyword evidence="5" id="KW-1185">Reference proteome</keyword>
<dbReference type="SUPFAM" id="SSF48726">
    <property type="entry name" value="Immunoglobulin"/>
    <property type="match status" value="4"/>
</dbReference>
<comment type="caution">
    <text evidence="4">The sequence shown here is derived from an EMBL/GenBank/DDBJ whole genome shotgun (WGS) entry which is preliminary data.</text>
</comment>
<feature type="domain" description="Ig-like" evidence="3">
    <location>
        <begin position="587"/>
        <end position="674"/>
    </location>
</feature>
<dbReference type="InterPro" id="IPR003599">
    <property type="entry name" value="Ig_sub"/>
</dbReference>
<dbReference type="EMBL" id="JBEXIP010000094">
    <property type="protein sequence ID" value="MET8439152.1"/>
    <property type="molecule type" value="Genomic_DNA"/>
</dbReference>
<protein>
    <submittedName>
        <fullName evidence="4">Immunoglobulin domain-containing protein</fullName>
    </submittedName>
</protein>
<dbReference type="InterPro" id="IPR007110">
    <property type="entry name" value="Ig-like_dom"/>
</dbReference>
<dbReference type="InterPro" id="IPR051553">
    <property type="entry name" value="Ran_GTPase-activating"/>
</dbReference>
<dbReference type="InterPro" id="IPR013098">
    <property type="entry name" value="Ig_I-set"/>
</dbReference>
<dbReference type="Pfam" id="PF13927">
    <property type="entry name" value="Ig_3"/>
    <property type="match status" value="3"/>
</dbReference>
<dbReference type="Pfam" id="PF07679">
    <property type="entry name" value="I-set"/>
    <property type="match status" value="1"/>
</dbReference>
<dbReference type="PANTHER" id="PTHR45982">
    <property type="entry name" value="REGULATOR OF CHROMOSOME CONDENSATION"/>
    <property type="match status" value="1"/>
</dbReference>
<dbReference type="Proteomes" id="UP001550044">
    <property type="component" value="Unassembled WGS sequence"/>
</dbReference>
<dbReference type="InterPro" id="IPR000408">
    <property type="entry name" value="Reg_chr_condens"/>
</dbReference>
<feature type="domain" description="Ig-like" evidence="3">
    <location>
        <begin position="311"/>
        <end position="398"/>
    </location>
</feature>
<dbReference type="RefSeq" id="WP_356713571.1">
    <property type="nucleotide sequence ID" value="NZ_JBEXIP010000094.1"/>
</dbReference>
<dbReference type="PROSITE" id="PS50012">
    <property type="entry name" value="RCC1_3"/>
    <property type="match status" value="7"/>
</dbReference>
<sequence>MAVTAGTAVADPVGVPPSGSGGRVAAWGYNGSGQTDVPASLDGKTVTAIAAGQQHGLALTSEGKVTAWGNNDSGRTDVPASLDGKTVTAIAATGQHSLALTSEGKVTAWGNNDSGQVDVPASLAGETVTAIAAGEQHGLALTSEGKVTAWGNNDSGRTDVPASLAGETVTAIAAGGQHSLALTSEGKVTAWGNNDFGQTDVPASLAGETVTAIAAGWQHSLALTSDGKVTAWGLNFGGQTDVPASLAGKTVTAIAAGWRHSLALTSDGKVTAWGTNISGSTDVPASLAGKTVTAIAAGDGYSLAVVASTAPAVVEQPHDLTVNPGEDATFTATASGDPASTVQWQRRSGDKAPWVDIPGATTSTYTLAKATPADNGSQFRAVFTNPAGIATTQTATLTVNTPPVITEQPKDRTVNPGQDATFTATASGKPAPTVQWQRRSGDNAAWTDIPGATTGTYTLSKATSADNGNQFRAVFTNTAGKTATQSATLTVNTPPVITEQPEDRRVNPGGDATFTAAASGKPAPTVQWQRRSGDNAAWTDIPGATTGTYTLSKATRADNRSQYRAVFTNTAGKTATQSATLTVNTPPVITEQPEDRRVNPGGDATFTAAASGKPAPTVQWQRRSGDNAAWTDIPGATTGTYTLSKATRADNRSQYRAVFTNTAGTATTQTATLTVTRHRPHHHRPHHHR</sequence>
<dbReference type="Pfam" id="PF25390">
    <property type="entry name" value="WD40_RLD"/>
    <property type="match status" value="1"/>
</dbReference>
<dbReference type="PROSITE" id="PS50835">
    <property type="entry name" value="IG_LIKE"/>
    <property type="match status" value="4"/>
</dbReference>
<evidence type="ECO:0000259" key="3">
    <source>
        <dbReference type="PROSITE" id="PS50835"/>
    </source>
</evidence>
<dbReference type="PANTHER" id="PTHR45982:SF1">
    <property type="entry name" value="REGULATOR OF CHROMOSOME CONDENSATION"/>
    <property type="match status" value="1"/>
</dbReference>
<dbReference type="InterPro" id="IPR058923">
    <property type="entry name" value="RCC1-like_dom"/>
</dbReference>
<evidence type="ECO:0000256" key="1">
    <source>
        <dbReference type="ARBA" id="ARBA00022658"/>
    </source>
</evidence>
<dbReference type="SMART" id="SM00409">
    <property type="entry name" value="IG"/>
    <property type="match status" value="4"/>
</dbReference>